<dbReference type="InterPro" id="IPR000160">
    <property type="entry name" value="GGDEF_dom"/>
</dbReference>
<dbReference type="EMBL" id="QGGY01000019">
    <property type="protein sequence ID" value="PWJ72339.1"/>
    <property type="molecule type" value="Genomic_DNA"/>
</dbReference>
<dbReference type="InterPro" id="IPR029787">
    <property type="entry name" value="Nucleotide_cyclase"/>
</dbReference>
<proteinExistence type="predicted"/>
<dbReference type="InterPro" id="IPR050706">
    <property type="entry name" value="Cyclic-di-GMP_PDE-like"/>
</dbReference>
<dbReference type="SUPFAM" id="SSF55073">
    <property type="entry name" value="Nucleotide cyclase"/>
    <property type="match status" value="1"/>
</dbReference>
<sequence>MDKAAKEVYGQGRHFVSRRVQISLLTVILAVIFTASIWSAAQLRTVLNDTTKEYLHDVTAQMTSDIRYTMEHKMEDLEIISDSVSEIIDAGEESGIGEFLKRKAGILEFSFLMMIDSRGRSVFEVGEAGMGKPAMEELEGLADTEAVQASFKGKVSASYMGGSNIIYTAPVRVRGEVIGVLAGGRSKENMQKMIASKSFCGNALGCITDSSGQVVIAPTELDSFMELDNIFRNETGTDTSSGIHKIQEDMTEGRDGTLRFTAGTQEELYLAYNSLGVNDWVLLTIIPADIISGRADQYILQSFIIVGITILVFSLFLFAVYRFYNEHRRQLEKIAFTDPVTGGANNAAFQMQYRELSKSMEPFTYAVVLLNVKGFKLINERFGIEAGNGFLSYIYQNAERHMDTGRGEFAARVESDQFFLCINEHEPELIQSRLDSLIRDINSFRDTQLPCCQLSFRQGACIVEEPEMEITLLQDRARLAYQSQDPDVQQKCGFYDNGLTEKLKKELELSELFESSLKNHDFQVYLQPKTELKSGKAAGAEALVRWLHPERGMILPGDFIPLFEKNGKICELDLYVFKEVCKLLKRWIHEGRKLLPVSVNLSRQHFRTAETLKRFYDIAKEYGIPQGIIEFELTESIFFDNKQIKIVQESIRKMHQYGFLCSLDDFGSGFSSLGLLKEFDVDTIKLDRSFFINTSGTKAKEVIRCLIELAQSLDVQTVAEGIEKPEQLDYLRAVGCDMVQGYIYSRPLPIPEFEEFIEKM</sequence>
<feature type="transmembrane region" description="Helical" evidence="1">
    <location>
        <begin position="20"/>
        <end position="41"/>
    </location>
</feature>
<dbReference type="Pfam" id="PF00563">
    <property type="entry name" value="EAL"/>
    <property type="match status" value="1"/>
</dbReference>
<protein>
    <submittedName>
        <fullName evidence="4">EAL domain-containing protein (Putative c-di-GMP-specific phosphodiesterase class I)</fullName>
    </submittedName>
</protein>
<evidence type="ECO:0000259" key="2">
    <source>
        <dbReference type="PROSITE" id="PS50883"/>
    </source>
</evidence>
<dbReference type="Pfam" id="PF00990">
    <property type="entry name" value="GGDEF"/>
    <property type="match status" value="1"/>
</dbReference>
<gene>
    <name evidence="4" type="ORF">C7383_11943</name>
</gene>
<dbReference type="InterPro" id="IPR001633">
    <property type="entry name" value="EAL_dom"/>
</dbReference>
<accession>A0AB73SY74</accession>
<keyword evidence="1" id="KW-1133">Transmembrane helix</keyword>
<dbReference type="Gene3D" id="3.30.70.270">
    <property type="match status" value="1"/>
</dbReference>
<dbReference type="RefSeq" id="WP_109748533.1">
    <property type="nucleotide sequence ID" value="NZ_JANKBI010000020.1"/>
</dbReference>
<dbReference type="Gene3D" id="3.20.20.450">
    <property type="entry name" value="EAL domain"/>
    <property type="match status" value="1"/>
</dbReference>
<dbReference type="PROSITE" id="PS50887">
    <property type="entry name" value="GGDEF"/>
    <property type="match status" value="1"/>
</dbReference>
<dbReference type="SMART" id="SM00052">
    <property type="entry name" value="EAL"/>
    <property type="match status" value="1"/>
</dbReference>
<evidence type="ECO:0000256" key="1">
    <source>
        <dbReference type="SAM" id="Phobius"/>
    </source>
</evidence>
<keyword evidence="5" id="KW-1185">Reference proteome</keyword>
<dbReference type="PROSITE" id="PS50883">
    <property type="entry name" value="EAL"/>
    <property type="match status" value="1"/>
</dbReference>
<organism evidence="4 5">
    <name type="scientific">Murimonas intestini</name>
    <dbReference type="NCBI Taxonomy" id="1337051"/>
    <lineage>
        <taxon>Bacteria</taxon>
        <taxon>Bacillati</taxon>
        <taxon>Bacillota</taxon>
        <taxon>Clostridia</taxon>
        <taxon>Lachnospirales</taxon>
        <taxon>Lachnospiraceae</taxon>
        <taxon>Murimonas</taxon>
    </lineage>
</organism>
<dbReference type="GO" id="GO:0071111">
    <property type="term" value="F:cyclic-guanylate-specific phosphodiesterase activity"/>
    <property type="evidence" value="ECO:0007669"/>
    <property type="project" value="InterPro"/>
</dbReference>
<dbReference type="AlphaFoldDB" id="A0AB73SY74"/>
<dbReference type="Proteomes" id="UP000245412">
    <property type="component" value="Unassembled WGS sequence"/>
</dbReference>
<dbReference type="CDD" id="cd01948">
    <property type="entry name" value="EAL"/>
    <property type="match status" value="1"/>
</dbReference>
<dbReference type="SMART" id="SM00267">
    <property type="entry name" value="GGDEF"/>
    <property type="match status" value="1"/>
</dbReference>
<evidence type="ECO:0000313" key="5">
    <source>
        <dbReference type="Proteomes" id="UP000245412"/>
    </source>
</evidence>
<evidence type="ECO:0000259" key="3">
    <source>
        <dbReference type="PROSITE" id="PS50887"/>
    </source>
</evidence>
<keyword evidence="1" id="KW-0472">Membrane</keyword>
<reference evidence="4 5" key="1">
    <citation type="submission" date="2018-05" db="EMBL/GenBank/DDBJ databases">
        <authorList>
            <person name="Goeker M."/>
            <person name="Huntemann M."/>
            <person name="Clum A."/>
            <person name="Pillay M."/>
            <person name="Palaniappan K."/>
            <person name="Varghese N."/>
            <person name="Mikhailova N."/>
            <person name="Stamatis D."/>
            <person name="Reddy T."/>
            <person name="Daum C."/>
            <person name="Shapiro N."/>
            <person name="Ivanova N."/>
            <person name="Kyrpides N."/>
            <person name="Woyke T."/>
        </authorList>
    </citation>
    <scope>NUCLEOTIDE SEQUENCE [LARGE SCALE GENOMIC DNA]</scope>
    <source>
        <strain evidence="4 5">DSM 26524</strain>
    </source>
</reference>
<feature type="domain" description="GGDEF" evidence="3">
    <location>
        <begin position="363"/>
        <end position="497"/>
    </location>
</feature>
<name>A0AB73SY74_9FIRM</name>
<comment type="caution">
    <text evidence="4">The sequence shown here is derived from an EMBL/GenBank/DDBJ whole genome shotgun (WGS) entry which is preliminary data.</text>
</comment>
<feature type="domain" description="EAL" evidence="2">
    <location>
        <begin position="506"/>
        <end position="760"/>
    </location>
</feature>
<dbReference type="Gene3D" id="3.30.450.20">
    <property type="entry name" value="PAS domain"/>
    <property type="match status" value="1"/>
</dbReference>
<dbReference type="SUPFAM" id="SSF141868">
    <property type="entry name" value="EAL domain-like"/>
    <property type="match status" value="1"/>
</dbReference>
<evidence type="ECO:0000313" key="4">
    <source>
        <dbReference type="EMBL" id="PWJ72339.1"/>
    </source>
</evidence>
<dbReference type="InterPro" id="IPR035919">
    <property type="entry name" value="EAL_sf"/>
</dbReference>
<feature type="transmembrane region" description="Helical" evidence="1">
    <location>
        <begin position="298"/>
        <end position="324"/>
    </location>
</feature>
<dbReference type="PANTHER" id="PTHR33121:SF71">
    <property type="entry name" value="OXYGEN SENSOR PROTEIN DOSP"/>
    <property type="match status" value="1"/>
</dbReference>
<dbReference type="InterPro" id="IPR043128">
    <property type="entry name" value="Rev_trsase/Diguanyl_cyclase"/>
</dbReference>
<keyword evidence="1" id="KW-0812">Transmembrane</keyword>
<dbReference type="PANTHER" id="PTHR33121">
    <property type="entry name" value="CYCLIC DI-GMP PHOSPHODIESTERASE PDEF"/>
    <property type="match status" value="1"/>
</dbReference>